<dbReference type="Gene3D" id="2.30.40.10">
    <property type="entry name" value="Urease, subunit C, domain 1"/>
    <property type="match status" value="1"/>
</dbReference>
<dbReference type="AlphaFoldDB" id="A0A8J7V2L7"/>
<sequence>MIDGHVILHGGVIRTLDESGPDVVSAMEVRDGRILSLGPLDSLPGAYDPRVARVDLQGRCVTPGLTDGHAHMDREGLKAAMPSLHGATSIVEVQHRVAAAARGAAPGAWVVMGPLGAGPAYAGDPAKGLAEGRLPTRDDLDAACPDTAVYIRAPWGYWRPAGDGTPLISIANSAALRAMGLADSVRDLPAGVALECDARGRPTGVFKEPGPVSAVEMTLLPGASRFTAGQRADALGPSMRAYLRGGATAVFEGHGASPELLALYRDAREAERLDLRVRLAVGPAWGDTPPGDIGAAMDAWYSWARGRGLGDDMMRAAGFYAQAGKPSPDLCRQCGYTGWAGYTFESTMPRSLFREFVLEGARQGFRLCTLFAEDLDLFREADHIRPIGDLRWVVGHVGILDREKIAKMRDLGIVATLHTNRSIADIGPREAARLGVDEAWRIAPARALMEAGVPFALSSDNHPVGLFGPFAHCVTRKAHPEAETIAADQALSREEALRAAAVGGAFLTFDEARRGRLKPGAWADMVVLSDDPIRCEEAALWDIRAEAALVGGRVVLDEGGLFSPTLTGSDARSEGAPASNHPSEAVFLHYDQAGLDRAYDQMAWAGNAKDIIRWYDEATRAARESERVTLDLAYGGDPLERLDVYSGRGDAPLKPAVIYIHGGAWKLLSKDESGWMAPAFADLGISTVAVNFGRRPDSTLPRMIERVREACLWVRDNAAELGLDPDRLMLVGHSSGAHVAGAALTADWRATYGRDAPVAGALLASGGYDLTPVMLSARGRYLDLGPADIDACGAATGAERIRCPVRLAVGTEESPEFLRQTQAYHAALRARGVAASLVHGAGLNHFEISQTLAEPGGLLLEEIRLLFEGSSLGK</sequence>
<accession>A0A8J7V2L7</accession>
<keyword evidence="4" id="KW-1185">Reference proteome</keyword>
<comment type="caution">
    <text evidence="3">The sequence shown here is derived from an EMBL/GenBank/DDBJ whole genome shotgun (WGS) entry which is preliminary data.</text>
</comment>
<dbReference type="InterPro" id="IPR013108">
    <property type="entry name" value="Amidohydro_3"/>
</dbReference>
<feature type="domain" description="Amidohydrolase 3" evidence="1">
    <location>
        <begin position="54"/>
        <end position="555"/>
    </location>
</feature>
<dbReference type="EMBL" id="JAGMWN010000004">
    <property type="protein sequence ID" value="MBP5857460.1"/>
    <property type="molecule type" value="Genomic_DNA"/>
</dbReference>
<dbReference type="InterPro" id="IPR032466">
    <property type="entry name" value="Metal_Hydrolase"/>
</dbReference>
<dbReference type="InterPro" id="IPR029058">
    <property type="entry name" value="AB_hydrolase_fold"/>
</dbReference>
<dbReference type="Pfam" id="PF20434">
    <property type="entry name" value="BD-FAE"/>
    <property type="match status" value="1"/>
</dbReference>
<gene>
    <name evidence="3" type="ORF">KAJ83_10610</name>
</gene>
<dbReference type="SUPFAM" id="SSF51338">
    <property type="entry name" value="Composite domain of metallo-dependent hydrolases"/>
    <property type="match status" value="1"/>
</dbReference>
<dbReference type="Proteomes" id="UP000672602">
    <property type="component" value="Unassembled WGS sequence"/>
</dbReference>
<feature type="domain" description="BD-FAE-like" evidence="2">
    <location>
        <begin position="642"/>
        <end position="741"/>
    </location>
</feature>
<organism evidence="3 4">
    <name type="scientific">Marivibrio halodurans</name>
    <dbReference type="NCBI Taxonomy" id="2039722"/>
    <lineage>
        <taxon>Bacteria</taxon>
        <taxon>Pseudomonadati</taxon>
        <taxon>Pseudomonadota</taxon>
        <taxon>Alphaproteobacteria</taxon>
        <taxon>Rhodospirillales</taxon>
        <taxon>Rhodospirillaceae</taxon>
        <taxon>Marivibrio</taxon>
    </lineage>
</organism>
<dbReference type="SUPFAM" id="SSF53474">
    <property type="entry name" value="alpha/beta-Hydrolases"/>
    <property type="match status" value="1"/>
</dbReference>
<evidence type="ECO:0000313" key="4">
    <source>
        <dbReference type="Proteomes" id="UP000672602"/>
    </source>
</evidence>
<name>A0A8J7V2L7_9PROT</name>
<proteinExistence type="predicted"/>
<dbReference type="RefSeq" id="WP_210682042.1">
    <property type="nucleotide sequence ID" value="NZ_JAGMWN010000004.1"/>
</dbReference>
<dbReference type="Gene3D" id="3.10.310.70">
    <property type="match status" value="1"/>
</dbReference>
<evidence type="ECO:0000259" key="1">
    <source>
        <dbReference type="Pfam" id="PF07969"/>
    </source>
</evidence>
<dbReference type="PANTHER" id="PTHR22642:SF2">
    <property type="entry name" value="PROTEIN LONG AFTER FAR-RED 3"/>
    <property type="match status" value="1"/>
</dbReference>
<evidence type="ECO:0000313" key="3">
    <source>
        <dbReference type="EMBL" id="MBP5857460.1"/>
    </source>
</evidence>
<dbReference type="Gene3D" id="3.40.50.1820">
    <property type="entry name" value="alpha/beta hydrolase"/>
    <property type="match status" value="1"/>
</dbReference>
<reference evidence="3" key="1">
    <citation type="submission" date="2021-04" db="EMBL/GenBank/DDBJ databases">
        <authorList>
            <person name="Zhang D.-C."/>
        </authorList>
    </citation>
    <scope>NUCLEOTIDE SEQUENCE</scope>
    <source>
        <strain evidence="3">CGMCC 1.15697</strain>
    </source>
</reference>
<dbReference type="InterPro" id="IPR011059">
    <property type="entry name" value="Metal-dep_hydrolase_composite"/>
</dbReference>
<dbReference type="Gene3D" id="3.20.20.140">
    <property type="entry name" value="Metal-dependent hydrolases"/>
    <property type="match status" value="1"/>
</dbReference>
<dbReference type="InterPro" id="IPR049492">
    <property type="entry name" value="BD-FAE-like_dom"/>
</dbReference>
<evidence type="ECO:0000259" key="2">
    <source>
        <dbReference type="Pfam" id="PF20434"/>
    </source>
</evidence>
<protein>
    <submittedName>
        <fullName evidence="3">Amidohydrolase family protein</fullName>
    </submittedName>
</protein>
<dbReference type="SUPFAM" id="SSF51556">
    <property type="entry name" value="Metallo-dependent hydrolases"/>
    <property type="match status" value="1"/>
</dbReference>
<dbReference type="Pfam" id="PF07969">
    <property type="entry name" value="Amidohydro_3"/>
    <property type="match status" value="1"/>
</dbReference>
<dbReference type="GO" id="GO:0016810">
    <property type="term" value="F:hydrolase activity, acting on carbon-nitrogen (but not peptide) bonds"/>
    <property type="evidence" value="ECO:0007669"/>
    <property type="project" value="InterPro"/>
</dbReference>
<dbReference type="PANTHER" id="PTHR22642">
    <property type="entry name" value="IMIDAZOLONEPROPIONASE"/>
    <property type="match status" value="1"/>
</dbReference>